<sequence>MPVVGLRRRLAGLHHLGRFRGTERVVLLRLRATRGSLRWLGATPRLIRWLRSTHLGLEPP</sequence>
<gene>
    <name evidence="1" type="ORF">C791_2444</name>
</gene>
<name>M2QNS1_9PSEU</name>
<evidence type="ECO:0000313" key="1">
    <source>
        <dbReference type="EMBL" id="EMD27432.1"/>
    </source>
</evidence>
<dbReference type="Proteomes" id="UP000014137">
    <property type="component" value="Unassembled WGS sequence"/>
</dbReference>
<evidence type="ECO:0000313" key="2">
    <source>
        <dbReference type="Proteomes" id="UP000014137"/>
    </source>
</evidence>
<comment type="caution">
    <text evidence="1">The sequence shown here is derived from an EMBL/GenBank/DDBJ whole genome shotgun (WGS) entry which is preliminary data.</text>
</comment>
<dbReference type="PATRIC" id="fig|1238180.3.peg.3043"/>
<organism evidence="1 2">
    <name type="scientific">Amycolatopsis azurea DSM 43854</name>
    <dbReference type="NCBI Taxonomy" id="1238180"/>
    <lineage>
        <taxon>Bacteria</taxon>
        <taxon>Bacillati</taxon>
        <taxon>Actinomycetota</taxon>
        <taxon>Actinomycetes</taxon>
        <taxon>Pseudonocardiales</taxon>
        <taxon>Pseudonocardiaceae</taxon>
        <taxon>Amycolatopsis</taxon>
    </lineage>
</organism>
<dbReference type="AlphaFoldDB" id="M2QNS1"/>
<proteinExistence type="predicted"/>
<reference evidence="1 2" key="1">
    <citation type="submission" date="2012-10" db="EMBL/GenBank/DDBJ databases">
        <title>Genome assembly of Amycolatopsis azurea DSM 43854.</title>
        <authorList>
            <person name="Khatri I."/>
            <person name="Kaur I."/>
            <person name="Subramanian S."/>
            <person name="Mayilraj S."/>
        </authorList>
    </citation>
    <scope>NUCLEOTIDE SEQUENCE [LARGE SCALE GENOMIC DNA]</scope>
    <source>
        <strain evidence="1 2">DSM 43854</strain>
    </source>
</reference>
<accession>M2QNS1</accession>
<dbReference type="EMBL" id="ANMG01000023">
    <property type="protein sequence ID" value="EMD27432.1"/>
    <property type="molecule type" value="Genomic_DNA"/>
</dbReference>
<protein>
    <submittedName>
        <fullName evidence="1">Uncharacterized protein</fullName>
    </submittedName>
</protein>